<organism evidence="1 2">
    <name type="scientific">Polyplosphaeria fusca</name>
    <dbReference type="NCBI Taxonomy" id="682080"/>
    <lineage>
        <taxon>Eukaryota</taxon>
        <taxon>Fungi</taxon>
        <taxon>Dikarya</taxon>
        <taxon>Ascomycota</taxon>
        <taxon>Pezizomycotina</taxon>
        <taxon>Dothideomycetes</taxon>
        <taxon>Pleosporomycetidae</taxon>
        <taxon>Pleosporales</taxon>
        <taxon>Tetraplosphaeriaceae</taxon>
        <taxon>Polyplosphaeria</taxon>
    </lineage>
</organism>
<dbReference type="EMBL" id="ML996353">
    <property type="protein sequence ID" value="KAF2727133.1"/>
    <property type="molecule type" value="Genomic_DNA"/>
</dbReference>
<accession>A0A9P4QKG5</accession>
<protein>
    <submittedName>
        <fullName evidence="1">Uncharacterized protein</fullName>
    </submittedName>
</protein>
<comment type="caution">
    <text evidence="1">The sequence shown here is derived from an EMBL/GenBank/DDBJ whole genome shotgun (WGS) entry which is preliminary data.</text>
</comment>
<sequence length="127" mass="13439">MSTCTFTTPLPNPPTTLPSCSVPIGSSNSTILDTCCNSEVNPIRSYGAPDGGPDCYMFCTTDTVQTVEECLRQNLGMYEKDAPQFECFNVGVGVQKAESGAGGREGTGKRGRWVVLGLAIVFAVGMM</sequence>
<dbReference type="Proteomes" id="UP000799444">
    <property type="component" value="Unassembled WGS sequence"/>
</dbReference>
<gene>
    <name evidence="1" type="ORF">EJ04DRAFT_506233</name>
</gene>
<proteinExistence type="predicted"/>
<dbReference type="AlphaFoldDB" id="A0A9P4QKG5"/>
<keyword evidence="2" id="KW-1185">Reference proteome</keyword>
<name>A0A9P4QKG5_9PLEO</name>
<evidence type="ECO:0000313" key="1">
    <source>
        <dbReference type="EMBL" id="KAF2727133.1"/>
    </source>
</evidence>
<reference evidence="1" key="1">
    <citation type="journal article" date="2020" name="Stud. Mycol.">
        <title>101 Dothideomycetes genomes: a test case for predicting lifestyles and emergence of pathogens.</title>
        <authorList>
            <person name="Haridas S."/>
            <person name="Albert R."/>
            <person name="Binder M."/>
            <person name="Bloem J."/>
            <person name="Labutti K."/>
            <person name="Salamov A."/>
            <person name="Andreopoulos B."/>
            <person name="Baker S."/>
            <person name="Barry K."/>
            <person name="Bills G."/>
            <person name="Bluhm B."/>
            <person name="Cannon C."/>
            <person name="Castanera R."/>
            <person name="Culley D."/>
            <person name="Daum C."/>
            <person name="Ezra D."/>
            <person name="Gonzalez J."/>
            <person name="Henrissat B."/>
            <person name="Kuo A."/>
            <person name="Liang C."/>
            <person name="Lipzen A."/>
            <person name="Lutzoni F."/>
            <person name="Magnuson J."/>
            <person name="Mondo S."/>
            <person name="Nolan M."/>
            <person name="Ohm R."/>
            <person name="Pangilinan J."/>
            <person name="Park H.-J."/>
            <person name="Ramirez L."/>
            <person name="Alfaro M."/>
            <person name="Sun H."/>
            <person name="Tritt A."/>
            <person name="Yoshinaga Y."/>
            <person name="Zwiers L.-H."/>
            <person name="Turgeon B."/>
            <person name="Goodwin S."/>
            <person name="Spatafora J."/>
            <person name="Crous P."/>
            <person name="Grigoriev I."/>
        </authorList>
    </citation>
    <scope>NUCLEOTIDE SEQUENCE</scope>
    <source>
        <strain evidence="1">CBS 125425</strain>
    </source>
</reference>
<evidence type="ECO:0000313" key="2">
    <source>
        <dbReference type="Proteomes" id="UP000799444"/>
    </source>
</evidence>
<dbReference type="OrthoDB" id="3682427at2759"/>